<evidence type="ECO:0000313" key="2">
    <source>
        <dbReference type="EMBL" id="OQE08205.1"/>
    </source>
</evidence>
<dbReference type="EMBL" id="MDYP01000010">
    <property type="protein sequence ID" value="OQE08205.1"/>
    <property type="molecule type" value="Genomic_DNA"/>
</dbReference>
<keyword evidence="3" id="KW-1185">Reference proteome</keyword>
<dbReference type="STRING" id="29845.A0A1V6S2E0"/>
<feature type="compositionally biased region" description="Low complexity" evidence="1">
    <location>
        <begin position="37"/>
        <end position="57"/>
    </location>
</feature>
<feature type="region of interest" description="Disordered" evidence="1">
    <location>
        <begin position="28"/>
        <end position="59"/>
    </location>
</feature>
<proteinExistence type="predicted"/>
<comment type="caution">
    <text evidence="2">The sequence shown here is derived from an EMBL/GenBank/DDBJ whole genome shotgun (WGS) entry which is preliminary data.</text>
</comment>
<evidence type="ECO:0000256" key="1">
    <source>
        <dbReference type="SAM" id="MobiDB-lite"/>
    </source>
</evidence>
<organism evidence="2 3">
    <name type="scientific">Penicillium vulpinum</name>
    <dbReference type="NCBI Taxonomy" id="29845"/>
    <lineage>
        <taxon>Eukaryota</taxon>
        <taxon>Fungi</taxon>
        <taxon>Dikarya</taxon>
        <taxon>Ascomycota</taxon>
        <taxon>Pezizomycotina</taxon>
        <taxon>Eurotiomycetes</taxon>
        <taxon>Eurotiomycetidae</taxon>
        <taxon>Eurotiales</taxon>
        <taxon>Aspergillaceae</taxon>
        <taxon>Penicillium</taxon>
    </lineage>
</organism>
<dbReference type="Proteomes" id="UP000191518">
    <property type="component" value="Unassembled WGS sequence"/>
</dbReference>
<gene>
    <name evidence="2" type="ORF">PENVUL_c010G09929</name>
</gene>
<accession>A0A1V6S2E0</accession>
<evidence type="ECO:0000313" key="3">
    <source>
        <dbReference type="Proteomes" id="UP000191518"/>
    </source>
</evidence>
<sequence>MGTKFNIFRHFKSIKDTVESKVIERAESTTAENNMAESTVTKNTVTETQTSEMQTSEKLSTYEETERSYMKLYNMMKYWNLNSFLGFGFVRFSNLYQEENLAIDSQLSKMQSENPPSYEETTQSSKAIEKIFISQLEKAPDYKGLLHVLLSDNGLSPDYKCKAMEKADKIRAIDHEKNTILLEDALWLQGSHKLAQSVSYYYNIAHGSSDKNWCKALIEADIEETPLGVDRQYEDSQGKEHISTGIFLQNYAKIARGEEVAVGGPADVAKDHERSLGLTWKGCITEATVLQHAPVV</sequence>
<name>A0A1V6S2E0_9EURO</name>
<dbReference type="AlphaFoldDB" id="A0A1V6S2E0"/>
<reference evidence="3" key="1">
    <citation type="journal article" date="2017" name="Nat. Microbiol.">
        <title>Global analysis of biosynthetic gene clusters reveals vast potential of secondary metabolite production in Penicillium species.</title>
        <authorList>
            <person name="Nielsen J.C."/>
            <person name="Grijseels S."/>
            <person name="Prigent S."/>
            <person name="Ji B."/>
            <person name="Dainat J."/>
            <person name="Nielsen K.F."/>
            <person name="Frisvad J.C."/>
            <person name="Workman M."/>
            <person name="Nielsen J."/>
        </authorList>
    </citation>
    <scope>NUCLEOTIDE SEQUENCE [LARGE SCALE GENOMIC DNA]</scope>
    <source>
        <strain evidence="3">IBT 29486</strain>
    </source>
</reference>
<protein>
    <submittedName>
        <fullName evidence="2">Uncharacterized protein</fullName>
    </submittedName>
</protein>